<dbReference type="AlphaFoldDB" id="A0A9W9WIQ2"/>
<dbReference type="EMBL" id="JAPWDO010000006">
    <property type="protein sequence ID" value="KAJ5465695.1"/>
    <property type="molecule type" value="Genomic_DNA"/>
</dbReference>
<reference evidence="1" key="1">
    <citation type="submission" date="2022-12" db="EMBL/GenBank/DDBJ databases">
        <authorList>
            <person name="Petersen C."/>
        </authorList>
    </citation>
    <scope>NUCLEOTIDE SEQUENCE</scope>
    <source>
        <strain evidence="1">IBT 17660</strain>
    </source>
</reference>
<keyword evidence="2" id="KW-1185">Reference proteome</keyword>
<accession>A0A9W9WIQ2</accession>
<reference evidence="1" key="2">
    <citation type="journal article" date="2023" name="IMA Fungus">
        <title>Comparative genomic study of the Penicillium genus elucidates a diverse pangenome and 15 lateral gene transfer events.</title>
        <authorList>
            <person name="Petersen C."/>
            <person name="Sorensen T."/>
            <person name="Nielsen M.R."/>
            <person name="Sondergaard T.E."/>
            <person name="Sorensen J.L."/>
            <person name="Fitzpatrick D.A."/>
            <person name="Frisvad J.C."/>
            <person name="Nielsen K.L."/>
        </authorList>
    </citation>
    <scope>NUCLEOTIDE SEQUENCE</scope>
    <source>
        <strain evidence="1">IBT 17660</strain>
    </source>
</reference>
<gene>
    <name evidence="1" type="ORF">N7530_009482</name>
</gene>
<dbReference type="InterPro" id="IPR021833">
    <property type="entry name" value="DUF3425"/>
</dbReference>
<comment type="caution">
    <text evidence="1">The sequence shown here is derived from an EMBL/GenBank/DDBJ whole genome shotgun (WGS) entry which is preliminary data.</text>
</comment>
<protein>
    <submittedName>
        <fullName evidence="1">Uncharacterized protein</fullName>
    </submittedName>
</protein>
<name>A0A9W9WIQ2_9EURO</name>
<dbReference type="PANTHER" id="PTHR38116">
    <property type="entry name" value="CHROMOSOME 7, WHOLE GENOME SHOTGUN SEQUENCE"/>
    <property type="match status" value="1"/>
</dbReference>
<evidence type="ECO:0000313" key="1">
    <source>
        <dbReference type="EMBL" id="KAJ5465695.1"/>
    </source>
</evidence>
<dbReference type="Pfam" id="PF11905">
    <property type="entry name" value="DUF3425"/>
    <property type="match status" value="1"/>
</dbReference>
<dbReference type="PANTHER" id="PTHR38116:SF1">
    <property type="entry name" value="BZIP DOMAIN-CONTAINING PROTEIN"/>
    <property type="match status" value="1"/>
</dbReference>
<sequence length="352" mass="39816">MEYAGTQLSWARAKRDRPSTIVTWKATSSAGKFKTGRIKEHTVRLRLKGRDSENVQESRPFRVRRWRLDEPDHIPSQEISLASERATTTSFSLRPPYTYTGIPRSTAKRTVVLRGSPSTTHIQPVNLDPRPFTFPLSLDHLLHLIQYNVFRALISNMRALNTVHADSTICTITSSCHDDTALYPAKRDIPPSLIPTALQQTRYHASWINVIPFPRVRDNLIRYEGRFDPWELMQDLVGDLLNSTPAARRRDAPVSADVPEAQRHLTLLSGSDMDEVTAGRKGLVVWGEPHEMKSWEATPGFLAKWAWVAEGCDELVEISNHWRMKRGEEPIRLAMSRSYPPPPLSHAASSGG</sequence>
<dbReference type="OrthoDB" id="125347at2759"/>
<dbReference type="Proteomes" id="UP001147760">
    <property type="component" value="Unassembled WGS sequence"/>
</dbReference>
<proteinExistence type="predicted"/>
<organism evidence="1 2">
    <name type="scientific">Penicillium desertorum</name>
    <dbReference type="NCBI Taxonomy" id="1303715"/>
    <lineage>
        <taxon>Eukaryota</taxon>
        <taxon>Fungi</taxon>
        <taxon>Dikarya</taxon>
        <taxon>Ascomycota</taxon>
        <taxon>Pezizomycotina</taxon>
        <taxon>Eurotiomycetes</taxon>
        <taxon>Eurotiomycetidae</taxon>
        <taxon>Eurotiales</taxon>
        <taxon>Aspergillaceae</taxon>
        <taxon>Penicillium</taxon>
    </lineage>
</organism>
<evidence type="ECO:0000313" key="2">
    <source>
        <dbReference type="Proteomes" id="UP001147760"/>
    </source>
</evidence>